<organism evidence="8 9">
    <name type="scientific">Mesorhizobium australicum</name>
    <dbReference type="NCBI Taxonomy" id="536018"/>
    <lineage>
        <taxon>Bacteria</taxon>
        <taxon>Pseudomonadati</taxon>
        <taxon>Pseudomonadota</taxon>
        <taxon>Alphaproteobacteria</taxon>
        <taxon>Hyphomicrobiales</taxon>
        <taxon>Phyllobacteriaceae</taxon>
        <taxon>Mesorhizobium</taxon>
    </lineage>
</organism>
<evidence type="ECO:0000256" key="1">
    <source>
        <dbReference type="ARBA" id="ARBA00012417"/>
    </source>
</evidence>
<proteinExistence type="inferred from homology"/>
<keyword evidence="3" id="KW-0548">Nucleotidyltransferase</keyword>
<sequence>MSQKKAHEVEGWIARPDPSVRVVLIYGPDRGLVSERASAYAKKTGLPLDDAFSVIRYDASDLEQDPGRLIDEARMVSMFGGERLIWIRNAGAHKGFSDALKDLLDKPSRDAITLIEAGDLKKAAPLRDMVERADAGMALPCYVDEERAIDTVIDAELTRAGKTIASDARQALRRRLGGDRLATRGEIEKLILYCGEKPVIDIEDVAASSGDVSASSVDQAIDAALAGALPELDLALRRSQESGTHAQAILGAAMRQFQSLEVLRRNVDIGGAQPSAAVAGARPPIFFSRRKLVETALGTWSGASIARALSRLQDSILATRRRPELAGAIVRDTMMAIAVESIRSRRRGR</sequence>
<evidence type="ECO:0000256" key="4">
    <source>
        <dbReference type="ARBA" id="ARBA00022705"/>
    </source>
</evidence>
<dbReference type="RefSeq" id="WP_085462917.1">
    <property type="nucleotide sequence ID" value="NZ_FXBL01000004.1"/>
</dbReference>
<dbReference type="Gene3D" id="1.10.8.60">
    <property type="match status" value="1"/>
</dbReference>
<dbReference type="PANTHER" id="PTHR34388">
    <property type="entry name" value="DNA POLYMERASE III SUBUNIT DELTA"/>
    <property type="match status" value="1"/>
</dbReference>
<dbReference type="GO" id="GO:0006261">
    <property type="term" value="P:DNA-templated DNA replication"/>
    <property type="evidence" value="ECO:0007669"/>
    <property type="project" value="TreeGrafter"/>
</dbReference>
<name>A0A1X7MVW2_9HYPH</name>
<gene>
    <name evidence="8" type="ORF">SAMN02982922_0754</name>
</gene>
<keyword evidence="4" id="KW-0235">DNA replication</keyword>
<evidence type="ECO:0000256" key="7">
    <source>
        <dbReference type="ARBA" id="ARBA00049244"/>
    </source>
</evidence>
<evidence type="ECO:0000313" key="8">
    <source>
        <dbReference type="EMBL" id="SMH28288.1"/>
    </source>
</evidence>
<dbReference type="GO" id="GO:0003887">
    <property type="term" value="F:DNA-directed DNA polymerase activity"/>
    <property type="evidence" value="ECO:0007669"/>
    <property type="project" value="UniProtKB-KW"/>
</dbReference>
<evidence type="ECO:0000256" key="5">
    <source>
        <dbReference type="ARBA" id="ARBA00022932"/>
    </source>
</evidence>
<evidence type="ECO:0000256" key="3">
    <source>
        <dbReference type="ARBA" id="ARBA00022695"/>
    </source>
</evidence>
<accession>A0A1X7MVW2</accession>
<dbReference type="InterPro" id="IPR008921">
    <property type="entry name" value="DNA_pol3_clamp-load_cplx_C"/>
</dbReference>
<dbReference type="InterPro" id="IPR005790">
    <property type="entry name" value="DNA_polIII_delta"/>
</dbReference>
<dbReference type="SUPFAM" id="SSF48019">
    <property type="entry name" value="post-AAA+ oligomerization domain-like"/>
    <property type="match status" value="1"/>
</dbReference>
<dbReference type="Gene3D" id="3.40.50.300">
    <property type="entry name" value="P-loop containing nucleotide triphosphate hydrolases"/>
    <property type="match status" value="1"/>
</dbReference>
<dbReference type="NCBIfam" id="TIGR01128">
    <property type="entry name" value="holA"/>
    <property type="match status" value="1"/>
</dbReference>
<dbReference type="EMBL" id="FXBL01000004">
    <property type="protein sequence ID" value="SMH28288.1"/>
    <property type="molecule type" value="Genomic_DNA"/>
</dbReference>
<evidence type="ECO:0000256" key="2">
    <source>
        <dbReference type="ARBA" id="ARBA00022679"/>
    </source>
</evidence>
<dbReference type="Proteomes" id="UP000193083">
    <property type="component" value="Unassembled WGS sequence"/>
</dbReference>
<dbReference type="Gene3D" id="1.20.272.10">
    <property type="match status" value="1"/>
</dbReference>
<reference evidence="8 9" key="1">
    <citation type="submission" date="2017-04" db="EMBL/GenBank/DDBJ databases">
        <authorList>
            <person name="Afonso C.L."/>
            <person name="Miller P.J."/>
            <person name="Scott M.A."/>
            <person name="Spackman E."/>
            <person name="Goraichik I."/>
            <person name="Dimitrov K.M."/>
            <person name="Suarez D.L."/>
            <person name="Swayne D.E."/>
        </authorList>
    </citation>
    <scope>NUCLEOTIDE SEQUENCE [LARGE SCALE GENOMIC DNA]</scope>
    <source>
        <strain evidence="8 9">B5P</strain>
    </source>
</reference>
<dbReference type="EC" id="2.7.7.7" evidence="1"/>
<keyword evidence="9" id="KW-1185">Reference proteome</keyword>
<comment type="similarity">
    <text evidence="6">Belongs to the DNA polymerase HolA subunit family.</text>
</comment>
<keyword evidence="5" id="KW-0239">DNA-directed DNA polymerase</keyword>
<comment type="catalytic activity">
    <reaction evidence="7">
        <text>DNA(n) + a 2'-deoxyribonucleoside 5'-triphosphate = DNA(n+1) + diphosphate</text>
        <dbReference type="Rhea" id="RHEA:22508"/>
        <dbReference type="Rhea" id="RHEA-COMP:17339"/>
        <dbReference type="Rhea" id="RHEA-COMP:17340"/>
        <dbReference type="ChEBI" id="CHEBI:33019"/>
        <dbReference type="ChEBI" id="CHEBI:61560"/>
        <dbReference type="ChEBI" id="CHEBI:173112"/>
        <dbReference type="EC" id="2.7.7.7"/>
    </reaction>
</comment>
<dbReference type="InterPro" id="IPR027417">
    <property type="entry name" value="P-loop_NTPase"/>
</dbReference>
<dbReference type="AlphaFoldDB" id="A0A1X7MVW2"/>
<dbReference type="GO" id="GO:0009360">
    <property type="term" value="C:DNA polymerase III complex"/>
    <property type="evidence" value="ECO:0007669"/>
    <property type="project" value="TreeGrafter"/>
</dbReference>
<keyword evidence="2" id="KW-0808">Transferase</keyword>
<protein>
    <recommendedName>
        <fullName evidence="1">DNA-directed DNA polymerase</fullName>
        <ecNumber evidence="1">2.7.7.7</ecNumber>
    </recommendedName>
</protein>
<dbReference type="PANTHER" id="PTHR34388:SF1">
    <property type="entry name" value="DNA POLYMERASE III SUBUNIT DELTA"/>
    <property type="match status" value="1"/>
</dbReference>
<evidence type="ECO:0000256" key="6">
    <source>
        <dbReference type="ARBA" id="ARBA00034754"/>
    </source>
</evidence>
<dbReference type="SUPFAM" id="SSF52540">
    <property type="entry name" value="P-loop containing nucleoside triphosphate hydrolases"/>
    <property type="match status" value="1"/>
</dbReference>
<dbReference type="GO" id="GO:0003677">
    <property type="term" value="F:DNA binding"/>
    <property type="evidence" value="ECO:0007669"/>
    <property type="project" value="InterPro"/>
</dbReference>
<evidence type="ECO:0000313" key="9">
    <source>
        <dbReference type="Proteomes" id="UP000193083"/>
    </source>
</evidence>
<dbReference type="OrthoDB" id="9804983at2"/>